<sequence length="350" mass="39839">MPRRAQLGLCIAAALYFILTALSGYLYSPCYRIADGVYSHGLIGILGFAYTVFLVFLLSDARYRYYANLLRVTFTVLSLTLVAAFLFNKIWFINLAALAYLIATGALWRYFDATDKPREDLFLRLAIFISLLSWIYFIYSLNFENFLGFESRFSYTLLAFSFPVSLLLFSRIVDILKLSNKQVTITAIVLVSGVLSMFAGMLFSVYWLEKISAGSLLVLILAYLMLAVHQRNTTLAIAFFGLLLTGLSGVWFLLEYTATGEQNLNILRMHAHLAHFAWATYGIFYLSAQHISLSFRWQIAIYVSLFLSLAFLSLALFSPNTWLLHSSVLFFLLSGYLMGACLIKWWQNQK</sequence>
<evidence type="ECO:0000256" key="1">
    <source>
        <dbReference type="SAM" id="Phobius"/>
    </source>
</evidence>
<dbReference type="AlphaFoldDB" id="A0A7W7Y2R0"/>
<feature type="transmembrane region" description="Helical" evidence="1">
    <location>
        <begin position="7"/>
        <end position="26"/>
    </location>
</feature>
<keyword evidence="1" id="KW-1133">Transmembrane helix</keyword>
<evidence type="ECO:0000313" key="3">
    <source>
        <dbReference type="Proteomes" id="UP000528322"/>
    </source>
</evidence>
<keyword evidence="1" id="KW-0812">Transmembrane</keyword>
<reference evidence="2 3" key="1">
    <citation type="submission" date="2020-08" db="EMBL/GenBank/DDBJ databases">
        <title>Genomic Encyclopedia of Type Strains, Phase IV (KMG-IV): sequencing the most valuable type-strain genomes for metagenomic binning, comparative biology and taxonomic classification.</title>
        <authorList>
            <person name="Goeker M."/>
        </authorList>
    </citation>
    <scope>NUCLEOTIDE SEQUENCE [LARGE SCALE GENOMIC DNA]</scope>
    <source>
        <strain evidence="2 3">DSM 22071</strain>
    </source>
</reference>
<feature type="transmembrane region" description="Helical" evidence="1">
    <location>
        <begin position="65"/>
        <end position="85"/>
    </location>
</feature>
<feature type="transmembrane region" description="Helical" evidence="1">
    <location>
        <begin position="38"/>
        <end position="58"/>
    </location>
</feature>
<feature type="transmembrane region" description="Helical" evidence="1">
    <location>
        <begin position="122"/>
        <end position="141"/>
    </location>
</feature>
<proteinExistence type="predicted"/>
<comment type="caution">
    <text evidence="2">The sequence shown here is derived from an EMBL/GenBank/DDBJ whole genome shotgun (WGS) entry which is preliminary data.</text>
</comment>
<dbReference type="RefSeq" id="WP_183728784.1">
    <property type="nucleotide sequence ID" value="NZ_JACHID010000001.1"/>
</dbReference>
<accession>A0A7W7Y2R0</accession>
<evidence type="ECO:0000313" key="2">
    <source>
        <dbReference type="EMBL" id="MBB5020992.1"/>
    </source>
</evidence>
<gene>
    <name evidence="2" type="ORF">HNR37_000295</name>
</gene>
<feature type="transmembrane region" description="Helical" evidence="1">
    <location>
        <begin position="235"/>
        <end position="254"/>
    </location>
</feature>
<dbReference type="EMBL" id="JACHID010000001">
    <property type="protein sequence ID" value="MBB5020992.1"/>
    <property type="molecule type" value="Genomic_DNA"/>
</dbReference>
<feature type="transmembrane region" description="Helical" evidence="1">
    <location>
        <begin position="299"/>
        <end position="317"/>
    </location>
</feature>
<protein>
    <submittedName>
        <fullName evidence="2">Uncharacterized protein</fullName>
    </submittedName>
</protein>
<keyword evidence="3" id="KW-1185">Reference proteome</keyword>
<name>A0A7W7Y2R0_9BACT</name>
<feature type="transmembrane region" description="Helical" evidence="1">
    <location>
        <begin position="185"/>
        <end position="205"/>
    </location>
</feature>
<organism evidence="2 3">
    <name type="scientific">Desulfurispira natronophila</name>
    <dbReference type="NCBI Taxonomy" id="682562"/>
    <lineage>
        <taxon>Bacteria</taxon>
        <taxon>Pseudomonadati</taxon>
        <taxon>Chrysiogenota</taxon>
        <taxon>Chrysiogenia</taxon>
        <taxon>Chrysiogenales</taxon>
        <taxon>Chrysiogenaceae</taxon>
        <taxon>Desulfurispira</taxon>
    </lineage>
</organism>
<feature type="transmembrane region" description="Helical" evidence="1">
    <location>
        <begin position="211"/>
        <end position="228"/>
    </location>
</feature>
<dbReference type="Proteomes" id="UP000528322">
    <property type="component" value="Unassembled WGS sequence"/>
</dbReference>
<feature type="transmembrane region" description="Helical" evidence="1">
    <location>
        <begin position="323"/>
        <end position="346"/>
    </location>
</feature>
<keyword evidence="1" id="KW-0472">Membrane</keyword>
<feature type="transmembrane region" description="Helical" evidence="1">
    <location>
        <begin position="91"/>
        <end position="110"/>
    </location>
</feature>
<feature type="transmembrane region" description="Helical" evidence="1">
    <location>
        <begin position="266"/>
        <end position="287"/>
    </location>
</feature>
<feature type="transmembrane region" description="Helical" evidence="1">
    <location>
        <begin position="153"/>
        <end position="173"/>
    </location>
</feature>